<reference evidence="1 2" key="1">
    <citation type="submission" date="2019-07" db="EMBL/GenBank/DDBJ databases">
        <title>Whole genome shotgun sequence of Asaia bogorensis NBRC 16594.</title>
        <authorList>
            <person name="Hosoyama A."/>
            <person name="Uohara A."/>
            <person name="Ohji S."/>
            <person name="Ichikawa N."/>
        </authorList>
    </citation>
    <scope>NUCLEOTIDE SEQUENCE [LARGE SCALE GENOMIC DNA]</scope>
    <source>
        <strain evidence="1 2">NBRC 16594</strain>
    </source>
</reference>
<name>A0AAN4U3B9_9PROT</name>
<dbReference type="GeneID" id="78226560"/>
<dbReference type="AlphaFoldDB" id="A0AAN4U3B9"/>
<dbReference type="KEGG" id="abg:Asbog_01516"/>
<gene>
    <name evidence="1" type="ORF">ABO01nite_23780</name>
</gene>
<dbReference type="Proteomes" id="UP000321287">
    <property type="component" value="Unassembled WGS sequence"/>
</dbReference>
<dbReference type="RefSeq" id="WP_062164650.1">
    <property type="nucleotide sequence ID" value="NZ_AP014690.1"/>
</dbReference>
<protein>
    <submittedName>
        <fullName evidence="1">Uncharacterized protein</fullName>
    </submittedName>
</protein>
<evidence type="ECO:0000313" key="2">
    <source>
        <dbReference type="Proteomes" id="UP000321287"/>
    </source>
</evidence>
<evidence type="ECO:0000313" key="1">
    <source>
        <dbReference type="EMBL" id="GEL54371.1"/>
    </source>
</evidence>
<keyword evidence="2" id="KW-1185">Reference proteome</keyword>
<sequence>MEQRQVDASLLADVCQELQATNEMLGHHERRLRRDGMKEEADRVFWKMRSNVELREAVQEAAQ</sequence>
<organism evidence="1 2">
    <name type="scientific">Asaia bogorensis NBRC 16594</name>
    <dbReference type="NCBI Taxonomy" id="1231624"/>
    <lineage>
        <taxon>Bacteria</taxon>
        <taxon>Pseudomonadati</taxon>
        <taxon>Pseudomonadota</taxon>
        <taxon>Alphaproteobacteria</taxon>
        <taxon>Acetobacterales</taxon>
        <taxon>Acetobacteraceae</taxon>
        <taxon>Asaia</taxon>
    </lineage>
</organism>
<dbReference type="EMBL" id="BJVS01000007">
    <property type="protein sequence ID" value="GEL54371.1"/>
    <property type="molecule type" value="Genomic_DNA"/>
</dbReference>
<proteinExistence type="predicted"/>
<accession>A0AAN4U3B9</accession>
<comment type="caution">
    <text evidence="1">The sequence shown here is derived from an EMBL/GenBank/DDBJ whole genome shotgun (WGS) entry which is preliminary data.</text>
</comment>